<feature type="region of interest" description="Disordered" evidence="4">
    <location>
        <begin position="880"/>
        <end position="900"/>
    </location>
</feature>
<accession>A0A8S3ZDR6</accession>
<feature type="compositionally biased region" description="Low complexity" evidence="4">
    <location>
        <begin position="449"/>
        <end position="521"/>
    </location>
</feature>
<keyword evidence="3 5" id="KW-0472">Membrane</keyword>
<dbReference type="Proteomes" id="UP000678393">
    <property type="component" value="Unassembled WGS sequence"/>
</dbReference>
<dbReference type="SUPFAM" id="SSF103473">
    <property type="entry name" value="MFS general substrate transporter"/>
    <property type="match status" value="2"/>
</dbReference>
<feature type="transmembrane region" description="Helical" evidence="5">
    <location>
        <begin position="124"/>
        <end position="146"/>
    </location>
</feature>
<name>A0A8S3ZDR6_9EUPU</name>
<evidence type="ECO:0000313" key="7">
    <source>
        <dbReference type="Proteomes" id="UP000678393"/>
    </source>
</evidence>
<keyword evidence="2 5" id="KW-1133">Transmembrane helix</keyword>
<dbReference type="Gene3D" id="1.20.1250.20">
    <property type="entry name" value="MFS general substrate transporter like domains"/>
    <property type="match status" value="2"/>
</dbReference>
<evidence type="ECO:0008006" key="8">
    <source>
        <dbReference type="Google" id="ProtNLM"/>
    </source>
</evidence>
<feature type="transmembrane region" description="Helical" evidence="5">
    <location>
        <begin position="782"/>
        <end position="803"/>
    </location>
</feature>
<evidence type="ECO:0000256" key="5">
    <source>
        <dbReference type="SAM" id="Phobius"/>
    </source>
</evidence>
<dbReference type="EMBL" id="CAJHNH020002659">
    <property type="protein sequence ID" value="CAG5127349.1"/>
    <property type="molecule type" value="Genomic_DNA"/>
</dbReference>
<evidence type="ECO:0000256" key="1">
    <source>
        <dbReference type="ARBA" id="ARBA00022692"/>
    </source>
</evidence>
<feature type="transmembrane region" description="Helical" evidence="5">
    <location>
        <begin position="602"/>
        <end position="623"/>
    </location>
</feature>
<evidence type="ECO:0000256" key="4">
    <source>
        <dbReference type="SAM" id="MobiDB-lite"/>
    </source>
</evidence>
<feature type="region of interest" description="Disordered" evidence="4">
    <location>
        <begin position="397"/>
        <end position="521"/>
    </location>
</feature>
<keyword evidence="1 5" id="KW-0812">Transmembrane</keyword>
<feature type="transmembrane region" description="Helical" evidence="5">
    <location>
        <begin position="809"/>
        <end position="834"/>
    </location>
</feature>
<dbReference type="PANTHER" id="PTHR23121">
    <property type="entry name" value="SODIUM-DEPENDENT GLUCOSE TRANSPORTER 1"/>
    <property type="match status" value="1"/>
</dbReference>
<feature type="compositionally biased region" description="Basic and acidic residues" evidence="4">
    <location>
        <begin position="880"/>
        <end position="896"/>
    </location>
</feature>
<gene>
    <name evidence="6" type="ORF">CUNI_LOCUS12907</name>
</gene>
<comment type="caution">
    <text evidence="6">The sequence shown here is derived from an EMBL/GenBank/DDBJ whole genome shotgun (WGS) entry which is preliminary data.</text>
</comment>
<dbReference type="OrthoDB" id="546893at2759"/>
<feature type="transmembrane region" description="Helical" evidence="5">
    <location>
        <begin position="158"/>
        <end position="177"/>
    </location>
</feature>
<feature type="transmembrane region" description="Helical" evidence="5">
    <location>
        <begin position="100"/>
        <end position="118"/>
    </location>
</feature>
<feature type="transmembrane region" description="Helical" evidence="5">
    <location>
        <begin position="649"/>
        <end position="682"/>
    </location>
</feature>
<feature type="transmembrane region" description="Helical" evidence="5">
    <location>
        <begin position="33"/>
        <end position="53"/>
    </location>
</feature>
<keyword evidence="7" id="KW-1185">Reference proteome</keyword>
<evidence type="ECO:0000313" key="6">
    <source>
        <dbReference type="EMBL" id="CAG5127349.1"/>
    </source>
</evidence>
<feature type="transmembrane region" description="Helical" evidence="5">
    <location>
        <begin position="721"/>
        <end position="741"/>
    </location>
</feature>
<proteinExistence type="predicted"/>
<reference evidence="6" key="1">
    <citation type="submission" date="2021-04" db="EMBL/GenBank/DDBJ databases">
        <authorList>
            <consortium name="Molecular Ecology Group"/>
        </authorList>
    </citation>
    <scope>NUCLEOTIDE SEQUENCE</scope>
</reference>
<feature type="transmembrane region" description="Helical" evidence="5">
    <location>
        <begin position="73"/>
        <end position="93"/>
    </location>
</feature>
<evidence type="ECO:0000256" key="2">
    <source>
        <dbReference type="ARBA" id="ARBA00022989"/>
    </source>
</evidence>
<feature type="transmembrane region" description="Helical" evidence="5">
    <location>
        <begin position="694"/>
        <end position="714"/>
    </location>
</feature>
<sequence length="912" mass="99499">MEEEEEDTLFDQEGLLGRRDEAVSEKKEWKRKLLKTAVLSMSFFCLGLCIAIPGPTLLDLGKRVNRSIEHMTFIFTARSVGYLIGSLTGGVLFDFFDQQILLFYTMATVAVATASIPWCTALIYLSAFVCVQGVALGVLDTGGNIFCIKIWTHKSAPFMQALHFAFGVGAFIAPLMARPFLVDPIVLSNNISEVDYYPVNFKLPSLRSLSGQSRFVRGFHHHAFWDVDYILYHKPAHSSLTFQHSPLDSDKHLQDGYHFTNPKVSVIAQEFIKPPHNDSSVSSYSSVSKYFGIEKNSRHDVTSRRSVEDMFFRYKREESNSSDAINGSNSSDAINGTGIGNITQTLDKIADMNSTVAVTSTTTTVLPKKPNFIDGGGLNGQLADSEKIIPKLKDLINNSPTENLKSTKDLIPAGDDSKDLDSNKTSSLATAHAPSLDTGRNDTQLNEDTSTTSATNGSVTATATNTTSTASTTNSTSISSTTDSTTTASTTVSTTTPTSTTTVSTSTSATTTDTTSTTTVMPSVSSTLTSSVTTTAVVTTATASVTPETRTNPPESATKPFEAVDDLSTVNTSTGKNISSRSENDLFSDMFAAVIGMSKIQIAYSLIGLLLAVNAGLFLFLYCKDRAPSSPALSRSHEDLTRPPDTKCFISLLIMLLFLFFFTYVGMEVTFGGLLTTFAVYYPMDRWTPSSAALLTAVFWGCLALGRCFAIFIARCFKPPCMMVSNLCLTLLGAVILSFFVQLNSAMLWIGTVTLGLGMSSLFPTTISWANSYYPLTGRSTAIFVAGSGVGEMIIPVMTGYLFEKVNRMSLMYVTLTLSILMSLVYLCLQLVVYQRGKTSTRRSHSGFMRLNDVEDMNDAVDMDTIEFSEGGLTHITETTMERSHREEEEERKKNGDAYNTTEFTRLVELSD</sequence>
<organism evidence="6 7">
    <name type="scientific">Candidula unifasciata</name>
    <dbReference type="NCBI Taxonomy" id="100452"/>
    <lineage>
        <taxon>Eukaryota</taxon>
        <taxon>Metazoa</taxon>
        <taxon>Spiralia</taxon>
        <taxon>Lophotrochozoa</taxon>
        <taxon>Mollusca</taxon>
        <taxon>Gastropoda</taxon>
        <taxon>Heterobranchia</taxon>
        <taxon>Euthyneura</taxon>
        <taxon>Panpulmonata</taxon>
        <taxon>Eupulmonata</taxon>
        <taxon>Stylommatophora</taxon>
        <taxon>Helicina</taxon>
        <taxon>Helicoidea</taxon>
        <taxon>Geomitridae</taxon>
        <taxon>Candidula</taxon>
    </lineage>
</organism>
<dbReference type="PANTHER" id="PTHR23121:SF9">
    <property type="entry name" value="SODIUM-DEPENDENT GLUCOSE TRANSPORTER 1"/>
    <property type="match status" value="1"/>
</dbReference>
<dbReference type="InterPro" id="IPR036259">
    <property type="entry name" value="MFS_trans_sf"/>
</dbReference>
<protein>
    <recommendedName>
        <fullName evidence="8">Sodium-dependent glucose transporter 1</fullName>
    </recommendedName>
</protein>
<evidence type="ECO:0000256" key="3">
    <source>
        <dbReference type="ARBA" id="ARBA00023136"/>
    </source>
</evidence>
<feature type="transmembrane region" description="Helical" evidence="5">
    <location>
        <begin position="747"/>
        <end position="770"/>
    </location>
</feature>
<dbReference type="AlphaFoldDB" id="A0A8S3ZDR6"/>